<dbReference type="InterPro" id="IPR006076">
    <property type="entry name" value="FAD-dep_OxRdtase"/>
</dbReference>
<keyword evidence="2" id="KW-0472">Membrane</keyword>
<dbReference type="GO" id="GO:0016491">
    <property type="term" value="F:oxidoreductase activity"/>
    <property type="evidence" value="ECO:0007669"/>
    <property type="project" value="UniProtKB-KW"/>
</dbReference>
<accession>A0ABU1UJT4</accession>
<dbReference type="Gene3D" id="3.50.50.60">
    <property type="entry name" value="FAD/NAD(P)-binding domain"/>
    <property type="match status" value="2"/>
</dbReference>
<organism evidence="4 5">
    <name type="scientific">Aeromicrobium panaciterrae</name>
    <dbReference type="NCBI Taxonomy" id="363861"/>
    <lineage>
        <taxon>Bacteria</taxon>
        <taxon>Bacillati</taxon>
        <taxon>Actinomycetota</taxon>
        <taxon>Actinomycetes</taxon>
        <taxon>Propionibacteriales</taxon>
        <taxon>Nocardioidaceae</taxon>
        <taxon>Aeromicrobium</taxon>
    </lineage>
</organism>
<dbReference type="SUPFAM" id="SSF54373">
    <property type="entry name" value="FAD-linked reductases, C-terminal domain"/>
    <property type="match status" value="1"/>
</dbReference>
<dbReference type="InterPro" id="IPR036188">
    <property type="entry name" value="FAD/NAD-bd_sf"/>
</dbReference>
<dbReference type="RefSeq" id="WP_309965730.1">
    <property type="nucleotide sequence ID" value="NZ_JAVDWH010000001.1"/>
</dbReference>
<dbReference type="EC" id="1.4.99.-" evidence="4"/>
<evidence type="ECO:0000259" key="3">
    <source>
        <dbReference type="Pfam" id="PF01266"/>
    </source>
</evidence>
<dbReference type="SUPFAM" id="SSF51905">
    <property type="entry name" value="FAD/NAD(P)-binding domain"/>
    <property type="match status" value="1"/>
</dbReference>
<dbReference type="Gene3D" id="3.30.9.10">
    <property type="entry name" value="D-Amino Acid Oxidase, subunit A, domain 2"/>
    <property type="match status" value="1"/>
</dbReference>
<protein>
    <submittedName>
        <fullName evidence="4">D-amino-acid dehydrogenase</fullName>
        <ecNumber evidence="4">1.4.99.-</ecNumber>
    </submittedName>
</protein>
<dbReference type="Proteomes" id="UP001257739">
    <property type="component" value="Unassembled WGS sequence"/>
</dbReference>
<keyword evidence="2" id="KW-0812">Transmembrane</keyword>
<dbReference type="EMBL" id="JAVDWH010000001">
    <property type="protein sequence ID" value="MDR7085431.1"/>
    <property type="molecule type" value="Genomic_DNA"/>
</dbReference>
<evidence type="ECO:0000256" key="2">
    <source>
        <dbReference type="SAM" id="Phobius"/>
    </source>
</evidence>
<dbReference type="PANTHER" id="PTHR13847:SF289">
    <property type="entry name" value="GLYCINE OXIDASE"/>
    <property type="match status" value="1"/>
</dbReference>
<reference evidence="4 5" key="1">
    <citation type="submission" date="2023-07" db="EMBL/GenBank/DDBJ databases">
        <title>Sorghum-associated microbial communities from plants grown in Nebraska, USA.</title>
        <authorList>
            <person name="Schachtman D."/>
        </authorList>
    </citation>
    <scope>NUCLEOTIDE SEQUENCE [LARGE SCALE GENOMIC DNA]</scope>
    <source>
        <strain evidence="4 5">BE248</strain>
    </source>
</reference>
<keyword evidence="2" id="KW-1133">Transmembrane helix</keyword>
<keyword evidence="5" id="KW-1185">Reference proteome</keyword>
<proteinExistence type="predicted"/>
<sequence length="412" mass="43983">MSSRPEHVIVVGAGMVGLSTAWFLQREGIRVTVVDRGGVAAGSSWGNAGWLAPSLTLPLPDPAILAGGIKATLSPSSPVYVPLTTNPRLLKFLADFTRHCTSSKWRAAMTVFNQANAMALDAFDELEGLSEPTKPAEPFIAAFASESDRQKLIDEFDHVAELGRRTAYSLLDSGEIHTLVPTFGEAVTCGVRLAEQRFINPGRFVHALADSVRVRGAEIVDADIREIRDSGAGVELEVRNGEPLVADAVVVATGTWLGSLARDFGVSTIVQAGRGYSFTVQPEHMPVAPIYFPAQRVAATPLGDGLRVAGMMEFRKPDAPLDPRRIKAIVDAAKPMLTGVDWEARSDEWVGSRPCTADGLPLVGRTKSPRVFVSGGHGMWGIALGPLSGKLLAEQIARGEDAGLLSSFDPLR</sequence>
<feature type="domain" description="FAD dependent oxidoreductase" evidence="3">
    <location>
        <begin position="7"/>
        <end position="394"/>
    </location>
</feature>
<gene>
    <name evidence="4" type="ORF">J2X11_000270</name>
</gene>
<evidence type="ECO:0000256" key="1">
    <source>
        <dbReference type="ARBA" id="ARBA00023002"/>
    </source>
</evidence>
<dbReference type="PANTHER" id="PTHR13847">
    <property type="entry name" value="SARCOSINE DEHYDROGENASE-RELATED"/>
    <property type="match status" value="1"/>
</dbReference>
<evidence type="ECO:0000313" key="5">
    <source>
        <dbReference type="Proteomes" id="UP001257739"/>
    </source>
</evidence>
<feature type="transmembrane region" description="Helical" evidence="2">
    <location>
        <begin position="7"/>
        <end position="24"/>
    </location>
</feature>
<evidence type="ECO:0000313" key="4">
    <source>
        <dbReference type="EMBL" id="MDR7085431.1"/>
    </source>
</evidence>
<keyword evidence="1 4" id="KW-0560">Oxidoreductase</keyword>
<name>A0ABU1UJT4_9ACTN</name>
<dbReference type="Pfam" id="PF01266">
    <property type="entry name" value="DAO"/>
    <property type="match status" value="1"/>
</dbReference>
<comment type="caution">
    <text evidence="4">The sequence shown here is derived from an EMBL/GenBank/DDBJ whole genome shotgun (WGS) entry which is preliminary data.</text>
</comment>